<keyword evidence="1" id="KW-0812">Transmembrane</keyword>
<organism evidence="2 3">
    <name type="scientific">Salimicrobium salexigens</name>
    <dbReference type="NCBI Taxonomy" id="908941"/>
    <lineage>
        <taxon>Bacteria</taxon>
        <taxon>Bacillati</taxon>
        <taxon>Bacillota</taxon>
        <taxon>Bacilli</taxon>
        <taxon>Bacillales</taxon>
        <taxon>Bacillaceae</taxon>
        <taxon>Salimicrobium</taxon>
    </lineage>
</organism>
<dbReference type="Proteomes" id="UP000199777">
    <property type="component" value="Unassembled WGS sequence"/>
</dbReference>
<keyword evidence="1" id="KW-0472">Membrane</keyword>
<dbReference type="RefSeq" id="WP_084193856.1">
    <property type="nucleotide sequence ID" value="NZ_FTOK01000003.1"/>
</dbReference>
<feature type="transmembrane region" description="Helical" evidence="1">
    <location>
        <begin position="61"/>
        <end position="82"/>
    </location>
</feature>
<gene>
    <name evidence="2" type="ORF">SAMN05421758_103263</name>
</gene>
<feature type="transmembrane region" description="Helical" evidence="1">
    <location>
        <begin position="6"/>
        <end position="23"/>
    </location>
</feature>
<name>A0ABY1KUQ8_9BACI</name>
<evidence type="ECO:0000313" key="3">
    <source>
        <dbReference type="Proteomes" id="UP000199777"/>
    </source>
</evidence>
<feature type="transmembrane region" description="Helical" evidence="1">
    <location>
        <begin position="30"/>
        <end position="55"/>
    </location>
</feature>
<keyword evidence="1" id="KW-1133">Transmembrane helix</keyword>
<dbReference type="EMBL" id="FTOK01000003">
    <property type="protein sequence ID" value="SIS66516.1"/>
    <property type="molecule type" value="Genomic_DNA"/>
</dbReference>
<sequence>MLNGPLLVSLIPGIIVLALTWWFSRRGLPLYIRILPGGLLTIAAVILFYIGFVNIRGFEGAAYGILCFFLILFSITSFAIGFKVNIDQSKNN</sequence>
<protein>
    <submittedName>
        <fullName evidence="2">YesK-like protein</fullName>
    </submittedName>
</protein>
<dbReference type="InterPro" id="IPR025434">
    <property type="entry name" value="YesK-like"/>
</dbReference>
<proteinExistence type="predicted"/>
<reference evidence="2 3" key="1">
    <citation type="submission" date="2017-01" db="EMBL/GenBank/DDBJ databases">
        <authorList>
            <person name="Varghese N."/>
            <person name="Submissions S."/>
        </authorList>
    </citation>
    <scope>NUCLEOTIDE SEQUENCE [LARGE SCALE GENOMIC DNA]</scope>
    <source>
        <strain evidence="2 3">DSM 22782</strain>
    </source>
</reference>
<comment type="caution">
    <text evidence="2">The sequence shown here is derived from an EMBL/GenBank/DDBJ whole genome shotgun (WGS) entry which is preliminary data.</text>
</comment>
<keyword evidence="3" id="KW-1185">Reference proteome</keyword>
<accession>A0ABY1KUQ8</accession>
<evidence type="ECO:0000313" key="2">
    <source>
        <dbReference type="EMBL" id="SIS66516.1"/>
    </source>
</evidence>
<dbReference type="Pfam" id="PF14150">
    <property type="entry name" value="YesK"/>
    <property type="match status" value="1"/>
</dbReference>
<evidence type="ECO:0000256" key="1">
    <source>
        <dbReference type="SAM" id="Phobius"/>
    </source>
</evidence>